<dbReference type="PIRSF" id="PIRSF037945">
    <property type="entry name" value="PGRPs"/>
    <property type="match status" value="1"/>
</dbReference>
<evidence type="ECO:0000259" key="8">
    <source>
        <dbReference type="SMART" id="SM00644"/>
    </source>
</evidence>
<dbReference type="InParanoid" id="A0A6L2PZB2"/>
<gene>
    <name evidence="10" type="ORF">Cfor_03856</name>
</gene>
<dbReference type="OrthoDB" id="10001926at2759"/>
<proteinExistence type="inferred from homology"/>
<dbReference type="Pfam" id="PF01510">
    <property type="entry name" value="Amidase_2"/>
    <property type="match status" value="1"/>
</dbReference>
<dbReference type="SMART" id="SM00644">
    <property type="entry name" value="Ami_2"/>
    <property type="match status" value="1"/>
</dbReference>
<dbReference type="CDD" id="cd06583">
    <property type="entry name" value="PGRP"/>
    <property type="match status" value="1"/>
</dbReference>
<dbReference type="InterPro" id="IPR006619">
    <property type="entry name" value="PGRP_domain_met/bac"/>
</dbReference>
<evidence type="ECO:0000259" key="9">
    <source>
        <dbReference type="SMART" id="SM00701"/>
    </source>
</evidence>
<reference evidence="11" key="1">
    <citation type="submission" date="2020-01" db="EMBL/GenBank/DDBJ databases">
        <title>Draft genome sequence of the Termite Coptotermes fromosanus.</title>
        <authorList>
            <person name="Itakura S."/>
            <person name="Yosikawa Y."/>
            <person name="Umezawa K."/>
        </authorList>
    </citation>
    <scope>NUCLEOTIDE SEQUENCE [LARGE SCALE GENOMIC DNA]</scope>
</reference>
<dbReference type="SMART" id="SM00701">
    <property type="entry name" value="PGRP"/>
    <property type="match status" value="1"/>
</dbReference>
<evidence type="ECO:0000256" key="3">
    <source>
        <dbReference type="ARBA" id="ARBA00022729"/>
    </source>
</evidence>
<feature type="domain" description="N-acetylmuramoyl-L-alanine amidase" evidence="8">
    <location>
        <begin position="20"/>
        <end position="186"/>
    </location>
</feature>
<feature type="disulfide bond" evidence="7">
    <location>
        <begin position="7"/>
        <end position="158"/>
    </location>
</feature>
<dbReference type="FunCoup" id="A0A6L2PZB2">
    <property type="interactions" value="35"/>
</dbReference>
<dbReference type="Gene3D" id="3.40.80.10">
    <property type="entry name" value="Peptidoglycan recognition protein-like"/>
    <property type="match status" value="1"/>
</dbReference>
<keyword evidence="3" id="KW-0732">Signal</keyword>
<protein>
    <recommendedName>
        <fullName evidence="6">Peptidoglycan-recognition protein</fullName>
    </recommendedName>
</protein>
<evidence type="ECO:0000313" key="10">
    <source>
        <dbReference type="EMBL" id="GFG37971.1"/>
    </source>
</evidence>
<dbReference type="GO" id="GO:0045087">
    <property type="term" value="P:innate immune response"/>
    <property type="evidence" value="ECO:0007669"/>
    <property type="project" value="UniProtKB-KW"/>
</dbReference>
<sequence length="223" mass="24086">MGSPDQCPSIISRSQWQARPPVSTPETLSVPVNYTVIHHGGSNSYCTTQTACAAIVRAYQNYHIDSNGWNDIGYNFVVGEDGNVYEGRGWNAVGAHAPTYNTKSIGICIIGDFTSLLETAVSSGSVPSLRVIIVHTHFLADRLPNQAALNAVKQLIQCGVDSNKIRSTYQLIGHRQNTASSTDCPGNALYNEIKSWSHWTANPKSVNGIQIAGEKEDPINDAA</sequence>
<evidence type="ECO:0000256" key="5">
    <source>
        <dbReference type="ARBA" id="ARBA00023157"/>
    </source>
</evidence>
<dbReference type="PANTHER" id="PTHR11022:SF41">
    <property type="entry name" value="PEPTIDOGLYCAN-RECOGNITION PROTEIN LC-RELATED"/>
    <property type="match status" value="1"/>
</dbReference>
<feature type="disulfide bond" evidence="7">
    <location>
        <begin position="46"/>
        <end position="52"/>
    </location>
</feature>
<dbReference type="GO" id="GO:0008270">
    <property type="term" value="F:zinc ion binding"/>
    <property type="evidence" value="ECO:0007669"/>
    <property type="project" value="InterPro"/>
</dbReference>
<dbReference type="SUPFAM" id="SSF55846">
    <property type="entry name" value="N-acetylmuramoyl-L-alanine amidase-like"/>
    <property type="match status" value="1"/>
</dbReference>
<dbReference type="InterPro" id="IPR036505">
    <property type="entry name" value="Amidase/PGRP_sf"/>
</dbReference>
<dbReference type="PANTHER" id="PTHR11022">
    <property type="entry name" value="PEPTIDOGLYCAN RECOGNITION PROTEIN"/>
    <property type="match status" value="1"/>
</dbReference>
<comment type="similarity">
    <text evidence="1 6">Belongs to the N-acetylmuramoyl-L-alanine amidase 2 family.</text>
</comment>
<dbReference type="AlphaFoldDB" id="A0A6L2PZB2"/>
<organism evidence="10 11">
    <name type="scientific">Coptotermes formosanus</name>
    <name type="common">Formosan subterranean termite</name>
    <dbReference type="NCBI Taxonomy" id="36987"/>
    <lineage>
        <taxon>Eukaryota</taxon>
        <taxon>Metazoa</taxon>
        <taxon>Ecdysozoa</taxon>
        <taxon>Arthropoda</taxon>
        <taxon>Hexapoda</taxon>
        <taxon>Insecta</taxon>
        <taxon>Pterygota</taxon>
        <taxon>Neoptera</taxon>
        <taxon>Polyneoptera</taxon>
        <taxon>Dictyoptera</taxon>
        <taxon>Blattodea</taxon>
        <taxon>Blattoidea</taxon>
        <taxon>Termitoidae</taxon>
        <taxon>Rhinotermitidae</taxon>
        <taxon>Coptotermes</taxon>
    </lineage>
</organism>
<dbReference type="GO" id="GO:0042834">
    <property type="term" value="F:peptidoglycan binding"/>
    <property type="evidence" value="ECO:0007669"/>
    <property type="project" value="InterPro"/>
</dbReference>
<name>A0A6L2PZB2_COPFO</name>
<evidence type="ECO:0000256" key="2">
    <source>
        <dbReference type="ARBA" id="ARBA00022588"/>
    </source>
</evidence>
<keyword evidence="4 6" id="KW-0391">Immunity</keyword>
<dbReference type="GO" id="GO:0009253">
    <property type="term" value="P:peptidoglycan catabolic process"/>
    <property type="evidence" value="ECO:0007669"/>
    <property type="project" value="InterPro"/>
</dbReference>
<keyword evidence="11" id="KW-1185">Reference proteome</keyword>
<evidence type="ECO:0000256" key="7">
    <source>
        <dbReference type="PIRSR" id="PIRSR037945-1"/>
    </source>
</evidence>
<dbReference type="InterPro" id="IPR015510">
    <property type="entry name" value="PGRP"/>
</dbReference>
<dbReference type="Proteomes" id="UP000502823">
    <property type="component" value="Unassembled WGS sequence"/>
</dbReference>
<comment type="caution">
    <text evidence="10">The sequence shown here is derived from an EMBL/GenBank/DDBJ whole genome shotgun (WGS) entry which is preliminary data.</text>
</comment>
<feature type="domain" description="Peptidoglycan recognition protein family" evidence="9">
    <location>
        <begin position="8"/>
        <end position="178"/>
    </location>
</feature>
<keyword evidence="5 7" id="KW-1015">Disulfide bond</keyword>
<keyword evidence="2 6" id="KW-0399">Innate immunity</keyword>
<accession>A0A6L2PZB2</accession>
<dbReference type="EMBL" id="BLKM01012964">
    <property type="protein sequence ID" value="GFG37971.1"/>
    <property type="molecule type" value="Genomic_DNA"/>
</dbReference>
<dbReference type="GO" id="GO:0008745">
    <property type="term" value="F:N-acetylmuramoyl-L-alanine amidase activity"/>
    <property type="evidence" value="ECO:0007669"/>
    <property type="project" value="InterPro"/>
</dbReference>
<evidence type="ECO:0000313" key="11">
    <source>
        <dbReference type="Proteomes" id="UP000502823"/>
    </source>
</evidence>
<evidence type="ECO:0000256" key="1">
    <source>
        <dbReference type="ARBA" id="ARBA00007553"/>
    </source>
</evidence>
<evidence type="ECO:0000256" key="4">
    <source>
        <dbReference type="ARBA" id="ARBA00022859"/>
    </source>
</evidence>
<dbReference type="InterPro" id="IPR002502">
    <property type="entry name" value="Amidase_domain"/>
</dbReference>
<evidence type="ECO:0000256" key="6">
    <source>
        <dbReference type="PIRNR" id="PIRNR037945"/>
    </source>
</evidence>
<dbReference type="InterPro" id="IPR017331">
    <property type="entry name" value="Peptidoglycan_recognition"/>
</dbReference>